<keyword evidence="1" id="KW-0472">Membrane</keyword>
<evidence type="ECO:0000313" key="2">
    <source>
        <dbReference type="EMBL" id="RAR71761.1"/>
    </source>
</evidence>
<dbReference type="AlphaFoldDB" id="A0A328YCK4"/>
<evidence type="ECO:0000313" key="3">
    <source>
        <dbReference type="Proteomes" id="UP000248840"/>
    </source>
</evidence>
<gene>
    <name evidence="2" type="ORF">CLV55_106112</name>
</gene>
<reference evidence="2 3" key="1">
    <citation type="submission" date="2018-06" db="EMBL/GenBank/DDBJ databases">
        <title>Genomic Encyclopedia of Archaeal and Bacterial Type Strains, Phase II (KMG-II): from individual species to whole genera.</title>
        <authorList>
            <person name="Goeker M."/>
        </authorList>
    </citation>
    <scope>NUCLEOTIDE SEQUENCE [LARGE SCALE GENOMIC DNA]</scope>
    <source>
        <strain evidence="2 3">DSM 25663</strain>
    </source>
</reference>
<dbReference type="Proteomes" id="UP000248840">
    <property type="component" value="Unassembled WGS sequence"/>
</dbReference>
<dbReference type="RefSeq" id="WP_170122245.1">
    <property type="nucleotide sequence ID" value="NZ_QLSZ01000006.1"/>
</dbReference>
<keyword evidence="3" id="KW-1185">Reference proteome</keyword>
<protein>
    <submittedName>
        <fullName evidence="2">Uncharacterized protein</fullName>
    </submittedName>
</protein>
<organism evidence="2 3">
    <name type="scientific">Flavobacterium aciduliphilum</name>
    <dbReference type="NCBI Taxonomy" id="1101402"/>
    <lineage>
        <taxon>Bacteria</taxon>
        <taxon>Pseudomonadati</taxon>
        <taxon>Bacteroidota</taxon>
        <taxon>Flavobacteriia</taxon>
        <taxon>Flavobacteriales</taxon>
        <taxon>Flavobacteriaceae</taxon>
        <taxon>Flavobacterium</taxon>
    </lineage>
</organism>
<sequence length="57" mass="6588">MTFLTLLLQVNIDEKIKKAPDNSYLIGAWIGEVLPFALLAGVSYLFYYYAKKKRNNM</sequence>
<keyword evidence="1" id="KW-1133">Transmembrane helix</keyword>
<comment type="caution">
    <text evidence="2">The sequence shown here is derived from an EMBL/GenBank/DDBJ whole genome shotgun (WGS) entry which is preliminary data.</text>
</comment>
<keyword evidence="1" id="KW-0812">Transmembrane</keyword>
<feature type="transmembrane region" description="Helical" evidence="1">
    <location>
        <begin position="26"/>
        <end position="50"/>
    </location>
</feature>
<dbReference type="EMBL" id="QLSZ01000006">
    <property type="protein sequence ID" value="RAR71761.1"/>
    <property type="molecule type" value="Genomic_DNA"/>
</dbReference>
<evidence type="ECO:0000256" key="1">
    <source>
        <dbReference type="SAM" id="Phobius"/>
    </source>
</evidence>
<name>A0A328YCK4_9FLAO</name>
<accession>A0A328YCK4</accession>
<proteinExistence type="predicted"/>